<dbReference type="SUPFAM" id="SSF47794">
    <property type="entry name" value="Rad51 N-terminal domain-like"/>
    <property type="match status" value="1"/>
</dbReference>
<protein>
    <submittedName>
        <fullName evidence="1">Uncharacterized protein</fullName>
    </submittedName>
</protein>
<evidence type="ECO:0000313" key="2">
    <source>
        <dbReference type="Proteomes" id="UP000836841"/>
    </source>
</evidence>
<keyword evidence="2" id="KW-1185">Reference proteome</keyword>
<evidence type="ECO:0000313" key="1">
    <source>
        <dbReference type="EMBL" id="CAH2052966.1"/>
    </source>
</evidence>
<sequence length="155" mass="17297">MVVTAQGIINGGDVRKLQLAGINSCNGLMMHTKENLTGITGLSEAKVEQIWEAAEQIVARAGALFPPQIDENDYQKHQQERAIRTYLMHQERIKRLRVSIQLNKEVGAGTKLDENGIRDTTSPGFRAATSAGFKVRQWERELAASERIVRNIQAQ</sequence>
<dbReference type="EMBL" id="OU466859">
    <property type="protein sequence ID" value="CAH2052966.1"/>
    <property type="molecule type" value="Genomic_DNA"/>
</dbReference>
<feature type="non-terminal residue" evidence="1">
    <location>
        <position position="155"/>
    </location>
</feature>
<name>A0AAU9RXM3_THLAR</name>
<dbReference type="AlphaFoldDB" id="A0AAU9RXM3"/>
<reference evidence="1 2" key="1">
    <citation type="submission" date="2022-03" db="EMBL/GenBank/DDBJ databases">
        <authorList>
            <person name="Nunn A."/>
            <person name="Chopra R."/>
            <person name="Nunn A."/>
            <person name="Contreras Garrido A."/>
        </authorList>
    </citation>
    <scope>NUCLEOTIDE SEQUENCE [LARGE SCALE GENOMIC DNA]</scope>
</reference>
<gene>
    <name evidence="1" type="ORF">TAV2_LOCUS11215</name>
</gene>
<dbReference type="InterPro" id="IPR010995">
    <property type="entry name" value="DNA_repair_Rad51/TF_NusA_a-hlx"/>
</dbReference>
<dbReference type="Proteomes" id="UP000836841">
    <property type="component" value="Chromosome 3"/>
</dbReference>
<accession>A0AAU9RXM3</accession>
<proteinExistence type="predicted"/>
<dbReference type="Gene3D" id="1.10.150.20">
    <property type="entry name" value="5' to 3' exonuclease, C-terminal subdomain"/>
    <property type="match status" value="1"/>
</dbReference>
<dbReference type="GO" id="GO:0000166">
    <property type="term" value="F:nucleotide binding"/>
    <property type="evidence" value="ECO:0007669"/>
    <property type="project" value="InterPro"/>
</dbReference>
<organism evidence="1 2">
    <name type="scientific">Thlaspi arvense</name>
    <name type="common">Field penny-cress</name>
    <dbReference type="NCBI Taxonomy" id="13288"/>
    <lineage>
        <taxon>Eukaryota</taxon>
        <taxon>Viridiplantae</taxon>
        <taxon>Streptophyta</taxon>
        <taxon>Embryophyta</taxon>
        <taxon>Tracheophyta</taxon>
        <taxon>Spermatophyta</taxon>
        <taxon>Magnoliopsida</taxon>
        <taxon>eudicotyledons</taxon>
        <taxon>Gunneridae</taxon>
        <taxon>Pentapetalae</taxon>
        <taxon>rosids</taxon>
        <taxon>malvids</taxon>
        <taxon>Brassicales</taxon>
        <taxon>Brassicaceae</taxon>
        <taxon>Thlaspideae</taxon>
        <taxon>Thlaspi</taxon>
    </lineage>
</organism>